<dbReference type="Proteomes" id="UP000887013">
    <property type="component" value="Unassembled WGS sequence"/>
</dbReference>
<evidence type="ECO:0000313" key="1">
    <source>
        <dbReference type="EMBL" id="GFT73298.1"/>
    </source>
</evidence>
<dbReference type="EMBL" id="BMAW01070443">
    <property type="protein sequence ID" value="GFT73298.1"/>
    <property type="molecule type" value="Genomic_DNA"/>
</dbReference>
<name>A0A8X6PNG4_NEPPI</name>
<sequence length="103" mass="11431">MFTCVTSLVTTLNIEVYEATGIVCADTGARQSVGEELMFKFLKNLVQKFTELYLSICLANGQQSTSLVQKTTVPITRLHDVTAYAALLRRPFLRVAKFSPQSP</sequence>
<protein>
    <submittedName>
        <fullName evidence="1">Copia protein</fullName>
    </submittedName>
</protein>
<accession>A0A8X6PNG4</accession>
<comment type="caution">
    <text evidence="1">The sequence shown here is derived from an EMBL/GenBank/DDBJ whole genome shotgun (WGS) entry which is preliminary data.</text>
</comment>
<keyword evidence="2" id="KW-1185">Reference proteome</keyword>
<dbReference type="AlphaFoldDB" id="A0A8X6PNG4"/>
<reference evidence="1" key="1">
    <citation type="submission" date="2020-08" db="EMBL/GenBank/DDBJ databases">
        <title>Multicomponent nature underlies the extraordinary mechanical properties of spider dragline silk.</title>
        <authorList>
            <person name="Kono N."/>
            <person name="Nakamura H."/>
            <person name="Mori M."/>
            <person name="Yoshida Y."/>
            <person name="Ohtoshi R."/>
            <person name="Malay A.D."/>
            <person name="Moran D.A.P."/>
            <person name="Tomita M."/>
            <person name="Numata K."/>
            <person name="Arakawa K."/>
        </authorList>
    </citation>
    <scope>NUCLEOTIDE SEQUENCE</scope>
</reference>
<gene>
    <name evidence="1" type="primary">GIP_292</name>
    <name evidence="1" type="ORF">NPIL_382201</name>
</gene>
<organism evidence="1 2">
    <name type="scientific">Nephila pilipes</name>
    <name type="common">Giant wood spider</name>
    <name type="synonym">Nephila maculata</name>
    <dbReference type="NCBI Taxonomy" id="299642"/>
    <lineage>
        <taxon>Eukaryota</taxon>
        <taxon>Metazoa</taxon>
        <taxon>Ecdysozoa</taxon>
        <taxon>Arthropoda</taxon>
        <taxon>Chelicerata</taxon>
        <taxon>Arachnida</taxon>
        <taxon>Araneae</taxon>
        <taxon>Araneomorphae</taxon>
        <taxon>Entelegynae</taxon>
        <taxon>Araneoidea</taxon>
        <taxon>Nephilidae</taxon>
        <taxon>Nephila</taxon>
    </lineage>
</organism>
<proteinExistence type="predicted"/>
<evidence type="ECO:0000313" key="2">
    <source>
        <dbReference type="Proteomes" id="UP000887013"/>
    </source>
</evidence>